<reference evidence="1 2" key="1">
    <citation type="submission" date="2020-08" db="EMBL/GenBank/DDBJ databases">
        <title>Genomic Encyclopedia of Type Strains, Phase IV (KMG-IV): sequencing the most valuable type-strain genomes for metagenomic binning, comparative biology and taxonomic classification.</title>
        <authorList>
            <person name="Goeker M."/>
        </authorList>
    </citation>
    <scope>NUCLEOTIDE SEQUENCE [LARGE SCALE GENOMIC DNA]</scope>
    <source>
        <strain evidence="1 2">DSM 10633</strain>
    </source>
</reference>
<protein>
    <submittedName>
        <fullName evidence="1">Competence protein ComFB</fullName>
    </submittedName>
</protein>
<dbReference type="EMBL" id="JACHGZ010000030">
    <property type="protein sequence ID" value="MBB5149867.1"/>
    <property type="molecule type" value="Genomic_DNA"/>
</dbReference>
<dbReference type="InterPro" id="IPR019657">
    <property type="entry name" value="ComFB"/>
</dbReference>
<organism evidence="1 2">
    <name type="scientific">Ureibacillus thermosphaericus</name>
    <dbReference type="NCBI Taxonomy" id="51173"/>
    <lineage>
        <taxon>Bacteria</taxon>
        <taxon>Bacillati</taxon>
        <taxon>Bacillota</taxon>
        <taxon>Bacilli</taxon>
        <taxon>Bacillales</taxon>
        <taxon>Caryophanaceae</taxon>
        <taxon>Ureibacillus</taxon>
    </lineage>
</organism>
<dbReference type="AlphaFoldDB" id="A0A840PVA1"/>
<dbReference type="Proteomes" id="UP000557217">
    <property type="component" value="Unassembled WGS sequence"/>
</dbReference>
<accession>A0A840PVA1</accession>
<name>A0A840PVA1_URETH</name>
<sequence length="94" mass="10931">MSQLRLVNVMEEIVSGLVRYFLRSVEYQTFCNCEECELNIVANVLNNLPTYYVVSLNAREEAFNELKDSRNIENINKEIIRAIHAVGKRRGHVE</sequence>
<gene>
    <name evidence="1" type="ORF">HNR36_002259</name>
</gene>
<evidence type="ECO:0000313" key="1">
    <source>
        <dbReference type="EMBL" id="MBB5149867.1"/>
    </source>
</evidence>
<keyword evidence="2" id="KW-1185">Reference proteome</keyword>
<comment type="caution">
    <text evidence="1">The sequence shown here is derived from an EMBL/GenBank/DDBJ whole genome shotgun (WGS) entry which is preliminary data.</text>
</comment>
<evidence type="ECO:0000313" key="2">
    <source>
        <dbReference type="Proteomes" id="UP000557217"/>
    </source>
</evidence>
<dbReference type="RefSeq" id="WP_016838336.1">
    <property type="nucleotide sequence ID" value="NZ_JAAXPW010000030.1"/>
</dbReference>
<proteinExistence type="predicted"/>
<dbReference type="Pfam" id="PF10719">
    <property type="entry name" value="ComFB"/>
    <property type="match status" value="1"/>
</dbReference>